<dbReference type="InterPro" id="IPR036770">
    <property type="entry name" value="Ankyrin_rpt-contain_sf"/>
</dbReference>
<dbReference type="SMART" id="SM00248">
    <property type="entry name" value="ANK"/>
    <property type="match status" value="3"/>
</dbReference>
<evidence type="ECO:0000256" key="2">
    <source>
        <dbReference type="ARBA" id="ARBA00023043"/>
    </source>
</evidence>
<keyword evidence="2 3" id="KW-0040">ANK repeat</keyword>
<evidence type="ECO:0000313" key="5">
    <source>
        <dbReference type="Proteomes" id="UP000179616"/>
    </source>
</evidence>
<dbReference type="PANTHER" id="PTHR24189:SF50">
    <property type="entry name" value="ANKYRIN REPEAT AND SOCS BOX PROTEIN 2"/>
    <property type="match status" value="1"/>
</dbReference>
<dbReference type="SUPFAM" id="SSF48403">
    <property type="entry name" value="Ankyrin repeat"/>
    <property type="match status" value="1"/>
</dbReference>
<evidence type="ECO:0000256" key="3">
    <source>
        <dbReference type="PROSITE-ProRule" id="PRU00023"/>
    </source>
</evidence>
<dbReference type="RefSeq" id="WP_070937094.1">
    <property type="nucleotide sequence ID" value="NZ_MLIK01000018.1"/>
</dbReference>
<protein>
    <submittedName>
        <fullName evidence="4">Uncharacterized protein</fullName>
    </submittedName>
</protein>
<dbReference type="PANTHER" id="PTHR24189">
    <property type="entry name" value="MYOTROPHIN"/>
    <property type="match status" value="1"/>
</dbReference>
<accession>A0A1S1LB72</accession>
<sequence>MASTLPTNPSLDRIRDDARGLQRALRAADPDALDMVRQHHPRPDITLASGRFALHDAQLTMARRYGFTGWPALVHYLELAADLSTDPSAVNEANLDSADRFCALASLRYDHDDEPPRWQAAADLVAADPALVDRHVWAAATAADPAAVARHLSAQPALATASGGPYQWFPLMYLCYSRAPLDRTVDDTLTAARLLLDTGADPNSGYLWCGMSTPFTALTGVFGEGEQGPGRQPRHPFAGALAALLLQRGAHPVDQQTLYNRMFRPDDSHLKLLFAHGLADAGVSPWERRLGEAMETREQMWRRQIDWAAAHGFSDRLELLARHGIDITGATLVPRSFPTDVNARDEDGATPLHEAAWAGDLALIRRLLAAGADPAITDTRFGSTPLGWAEHAYQSDAAALLRTYPHTS</sequence>
<dbReference type="GO" id="GO:2000812">
    <property type="term" value="P:regulation of barbed-end actin filament capping"/>
    <property type="evidence" value="ECO:0007669"/>
    <property type="project" value="TreeGrafter"/>
</dbReference>
<dbReference type="PROSITE" id="PS50297">
    <property type="entry name" value="ANK_REP_REGION"/>
    <property type="match status" value="1"/>
</dbReference>
<dbReference type="AlphaFoldDB" id="A0A1S1LB72"/>
<dbReference type="GO" id="GO:0005737">
    <property type="term" value="C:cytoplasm"/>
    <property type="evidence" value="ECO:0007669"/>
    <property type="project" value="TreeGrafter"/>
</dbReference>
<dbReference type="Pfam" id="PF13857">
    <property type="entry name" value="Ank_5"/>
    <property type="match status" value="1"/>
</dbReference>
<reference evidence="4 5" key="1">
    <citation type="submission" date="2016-10" db="EMBL/GenBank/DDBJ databases">
        <title>Evaluation of Human, Veterinary and Environmental Mycobacterium chelonae Isolates by Core Genome Phylogenomic Analysis, Targeted Gene Comparison, and Anti-microbial Susceptibility Patterns: A Tale of Mistaken Identities.</title>
        <authorList>
            <person name="Fogelson S.B."/>
            <person name="Camus A.C."/>
            <person name="Lorenz W."/>
            <person name="Vasireddy R."/>
            <person name="Vasireddy S."/>
            <person name="Smith T."/>
            <person name="Brown-Elliott B.A."/>
            <person name="Wallace R.J.Jr."/>
            <person name="Hasan N.A."/>
            <person name="Reischl U."/>
            <person name="Sanchez S."/>
        </authorList>
    </citation>
    <scope>NUCLEOTIDE SEQUENCE [LARGE SCALE GENOMIC DNA]</scope>
    <source>
        <strain evidence="4 5">1559</strain>
    </source>
</reference>
<evidence type="ECO:0000256" key="1">
    <source>
        <dbReference type="ARBA" id="ARBA00022737"/>
    </source>
</evidence>
<dbReference type="Proteomes" id="UP000179616">
    <property type="component" value="Unassembled WGS sequence"/>
</dbReference>
<dbReference type="GeneID" id="57166660"/>
<dbReference type="STRING" id="948102.BKG76_07580"/>
<dbReference type="Gene3D" id="1.25.40.20">
    <property type="entry name" value="Ankyrin repeat-containing domain"/>
    <property type="match status" value="1"/>
</dbReference>
<proteinExistence type="predicted"/>
<keyword evidence="1" id="KW-0677">Repeat</keyword>
<comment type="caution">
    <text evidence="4">The sequence shown here is derived from an EMBL/GenBank/DDBJ whole genome shotgun (WGS) entry which is preliminary data.</text>
</comment>
<dbReference type="OrthoDB" id="928522at2"/>
<gene>
    <name evidence="4" type="ORF">BKG76_07580</name>
</gene>
<feature type="repeat" description="ANK" evidence="3">
    <location>
        <begin position="347"/>
        <end position="379"/>
    </location>
</feature>
<dbReference type="PROSITE" id="PS50088">
    <property type="entry name" value="ANK_REPEAT"/>
    <property type="match status" value="1"/>
</dbReference>
<organism evidence="4 5">
    <name type="scientific">Mycobacteroides franklinii</name>
    <dbReference type="NCBI Taxonomy" id="948102"/>
    <lineage>
        <taxon>Bacteria</taxon>
        <taxon>Bacillati</taxon>
        <taxon>Actinomycetota</taxon>
        <taxon>Actinomycetes</taxon>
        <taxon>Mycobacteriales</taxon>
        <taxon>Mycobacteriaceae</taxon>
        <taxon>Mycobacteroides</taxon>
    </lineage>
</organism>
<evidence type="ECO:0000313" key="4">
    <source>
        <dbReference type="EMBL" id="OHU26838.1"/>
    </source>
</evidence>
<dbReference type="EMBL" id="MLIK01000018">
    <property type="protein sequence ID" value="OHU26838.1"/>
    <property type="molecule type" value="Genomic_DNA"/>
</dbReference>
<name>A0A1S1LB72_9MYCO</name>
<dbReference type="InterPro" id="IPR050745">
    <property type="entry name" value="Multifunctional_regulatory"/>
</dbReference>
<dbReference type="InterPro" id="IPR002110">
    <property type="entry name" value="Ankyrin_rpt"/>
</dbReference>